<dbReference type="PROSITE" id="PS50985">
    <property type="entry name" value="GRAS"/>
    <property type="match status" value="1"/>
</dbReference>
<gene>
    <name evidence="5" type="ORF">CK203_104928</name>
</gene>
<dbReference type="EMBL" id="QGNW01002074">
    <property type="protein sequence ID" value="RVW25623.1"/>
    <property type="molecule type" value="Genomic_DNA"/>
</dbReference>
<feature type="region of interest" description="Disordered" evidence="4">
    <location>
        <begin position="91"/>
        <end position="129"/>
    </location>
</feature>
<sequence length="231" mass="24661">MAVSSINKEEKMEAFQLLHQTTPYIAFALPSMAFPDKDSSSRTRRAPKARITGLVKDGDSLSGLKASLKELAEYAATMGVPLQLNTHNAPSQVCEREQRLPQGGPPSDKEARADTGDGGGAGRQPQRALLPGEIPGVITLLFSHIRLPGGQSSKEQPTEDEDREGPVEKATGRAGFQVVGMKSMSQARMMLSVYGCDGYSLACEKGCLLLGWKGKPIMLASAWQVAKASSS</sequence>
<dbReference type="Proteomes" id="UP000288805">
    <property type="component" value="Unassembled WGS sequence"/>
</dbReference>
<proteinExistence type="inferred from homology"/>
<dbReference type="AlphaFoldDB" id="A0A438CQZ7"/>
<comment type="caution">
    <text evidence="3">Lacks conserved residue(s) required for the propagation of feature annotation.</text>
</comment>
<evidence type="ECO:0000313" key="6">
    <source>
        <dbReference type="Proteomes" id="UP000288805"/>
    </source>
</evidence>
<reference evidence="5 6" key="1">
    <citation type="journal article" date="2018" name="PLoS Genet.">
        <title>Population sequencing reveals clonal diversity and ancestral inbreeding in the grapevine cultivar Chardonnay.</title>
        <authorList>
            <person name="Roach M.J."/>
            <person name="Johnson D.L."/>
            <person name="Bohlmann J."/>
            <person name="van Vuuren H.J."/>
            <person name="Jones S.J."/>
            <person name="Pretorius I.S."/>
            <person name="Schmidt S.A."/>
            <person name="Borneman A.R."/>
        </authorList>
    </citation>
    <scope>NUCLEOTIDE SEQUENCE [LARGE SCALE GENOMIC DNA]</scope>
    <source>
        <strain evidence="6">cv. Chardonnay</strain>
        <tissue evidence="5">Leaf</tissue>
    </source>
</reference>
<evidence type="ECO:0000256" key="1">
    <source>
        <dbReference type="ARBA" id="ARBA00023015"/>
    </source>
</evidence>
<feature type="region of interest" description="SAW" evidence="3">
    <location>
        <begin position="146"/>
        <end position="224"/>
    </location>
</feature>
<name>A0A438CQZ7_VITVI</name>
<evidence type="ECO:0000256" key="2">
    <source>
        <dbReference type="ARBA" id="ARBA00023163"/>
    </source>
</evidence>
<dbReference type="InterPro" id="IPR005202">
    <property type="entry name" value="TF_GRAS"/>
</dbReference>
<dbReference type="Pfam" id="PF03514">
    <property type="entry name" value="GRAS"/>
    <property type="match status" value="1"/>
</dbReference>
<evidence type="ECO:0000256" key="3">
    <source>
        <dbReference type="PROSITE-ProRule" id="PRU01191"/>
    </source>
</evidence>
<comment type="caution">
    <text evidence="5">The sequence shown here is derived from an EMBL/GenBank/DDBJ whole genome shotgun (WGS) entry which is preliminary data.</text>
</comment>
<feature type="region of interest" description="Disordered" evidence="4">
    <location>
        <begin position="148"/>
        <end position="169"/>
    </location>
</feature>
<keyword evidence="2" id="KW-0804">Transcription</keyword>
<accession>A0A438CQZ7</accession>
<keyword evidence="1" id="KW-0805">Transcription regulation</keyword>
<organism evidence="5 6">
    <name type="scientific">Vitis vinifera</name>
    <name type="common">Grape</name>
    <dbReference type="NCBI Taxonomy" id="29760"/>
    <lineage>
        <taxon>Eukaryota</taxon>
        <taxon>Viridiplantae</taxon>
        <taxon>Streptophyta</taxon>
        <taxon>Embryophyta</taxon>
        <taxon>Tracheophyta</taxon>
        <taxon>Spermatophyta</taxon>
        <taxon>Magnoliopsida</taxon>
        <taxon>eudicotyledons</taxon>
        <taxon>Gunneridae</taxon>
        <taxon>Pentapetalae</taxon>
        <taxon>rosids</taxon>
        <taxon>Vitales</taxon>
        <taxon>Vitaceae</taxon>
        <taxon>Viteae</taxon>
        <taxon>Vitis</taxon>
    </lineage>
</organism>
<evidence type="ECO:0000256" key="4">
    <source>
        <dbReference type="SAM" id="MobiDB-lite"/>
    </source>
</evidence>
<evidence type="ECO:0000313" key="5">
    <source>
        <dbReference type="EMBL" id="RVW25623.1"/>
    </source>
</evidence>
<protein>
    <submittedName>
        <fullName evidence="5">Uncharacterized protein</fullName>
    </submittedName>
</protein>
<comment type="similarity">
    <text evidence="3">Belongs to the GRAS family.</text>
</comment>